<dbReference type="Proteomes" id="UP000053369">
    <property type="component" value="Unassembled WGS sequence"/>
</dbReference>
<sequence length="85" mass="10089">FTHTQADRLQSDPPHLCLRHQISQTGQLPCQKFFENYFISEKCRLMVSTSCKHYPSKRKRKGKILKKFLPTFYFSSQSPCFVQKM</sequence>
<feature type="non-terminal residue" evidence="1">
    <location>
        <position position="85"/>
    </location>
</feature>
<keyword evidence="2" id="KW-1185">Reference proteome</keyword>
<proteinExistence type="predicted"/>
<evidence type="ECO:0000313" key="2">
    <source>
        <dbReference type="Proteomes" id="UP000053369"/>
    </source>
</evidence>
<accession>A0A091RK37</accession>
<reference evidence="1 2" key="1">
    <citation type="submission" date="2014-04" db="EMBL/GenBank/DDBJ databases">
        <title>Genome evolution of avian class.</title>
        <authorList>
            <person name="Zhang G."/>
            <person name="Li C."/>
        </authorList>
    </citation>
    <scope>NUCLEOTIDE SEQUENCE [LARGE SCALE GENOMIC DNA]</scope>
    <source>
        <strain evidence="1">BGI_N332</strain>
    </source>
</reference>
<organism evidence="1 2">
    <name type="scientific">Mesitornis unicolor</name>
    <name type="common">brown roatelo</name>
    <dbReference type="NCBI Taxonomy" id="54374"/>
    <lineage>
        <taxon>Eukaryota</taxon>
        <taxon>Metazoa</taxon>
        <taxon>Chordata</taxon>
        <taxon>Craniata</taxon>
        <taxon>Vertebrata</taxon>
        <taxon>Euteleostomi</taxon>
        <taxon>Archelosauria</taxon>
        <taxon>Archosauria</taxon>
        <taxon>Dinosauria</taxon>
        <taxon>Saurischia</taxon>
        <taxon>Theropoda</taxon>
        <taxon>Coelurosauria</taxon>
        <taxon>Aves</taxon>
        <taxon>Neognathae</taxon>
        <taxon>Neoaves</taxon>
        <taxon>Columbimorphae</taxon>
        <taxon>Mesitornithiformes</taxon>
        <taxon>Mesitornithidae</taxon>
        <taxon>Mesitornis</taxon>
    </lineage>
</organism>
<protein>
    <submittedName>
        <fullName evidence="1">Uncharacterized protein</fullName>
    </submittedName>
</protein>
<name>A0A091RK37_9AVES</name>
<dbReference type="EMBL" id="KK821370">
    <property type="protein sequence ID" value="KFQ40238.1"/>
    <property type="molecule type" value="Genomic_DNA"/>
</dbReference>
<gene>
    <name evidence="1" type="ORF">N332_08328</name>
</gene>
<feature type="non-terminal residue" evidence="1">
    <location>
        <position position="1"/>
    </location>
</feature>
<dbReference type="AlphaFoldDB" id="A0A091RK37"/>
<evidence type="ECO:0000313" key="1">
    <source>
        <dbReference type="EMBL" id="KFQ40238.1"/>
    </source>
</evidence>